<protein>
    <submittedName>
        <fullName evidence="1">Uncharacterized protein</fullName>
    </submittedName>
</protein>
<sequence>MTNIFALGWDDGGDAWNWRRHLFVWEKELVVECTTLLNMVTLQVRVVIIGNRN</sequence>
<organism evidence="1 2">
    <name type="scientific">Medicago truncatula</name>
    <name type="common">Barrel medic</name>
    <name type="synonym">Medicago tribuloides</name>
    <dbReference type="NCBI Taxonomy" id="3880"/>
    <lineage>
        <taxon>Eukaryota</taxon>
        <taxon>Viridiplantae</taxon>
        <taxon>Streptophyta</taxon>
        <taxon>Embryophyta</taxon>
        <taxon>Tracheophyta</taxon>
        <taxon>Spermatophyta</taxon>
        <taxon>Magnoliopsida</taxon>
        <taxon>eudicotyledons</taxon>
        <taxon>Gunneridae</taxon>
        <taxon>Pentapetalae</taxon>
        <taxon>rosids</taxon>
        <taxon>fabids</taxon>
        <taxon>Fabales</taxon>
        <taxon>Fabaceae</taxon>
        <taxon>Papilionoideae</taxon>
        <taxon>50 kb inversion clade</taxon>
        <taxon>NPAAA clade</taxon>
        <taxon>Hologalegina</taxon>
        <taxon>IRL clade</taxon>
        <taxon>Trifolieae</taxon>
        <taxon>Medicago</taxon>
    </lineage>
</organism>
<accession>A0A396HUZ1</accession>
<evidence type="ECO:0000313" key="1">
    <source>
        <dbReference type="EMBL" id="RHN54517.1"/>
    </source>
</evidence>
<reference evidence="2" key="1">
    <citation type="journal article" date="2018" name="Nat. Plants">
        <title>Whole-genome landscape of Medicago truncatula symbiotic genes.</title>
        <authorList>
            <person name="Pecrix Y."/>
            <person name="Staton S.E."/>
            <person name="Sallet E."/>
            <person name="Lelandais-Briere C."/>
            <person name="Moreau S."/>
            <person name="Carrere S."/>
            <person name="Blein T."/>
            <person name="Jardinaud M.F."/>
            <person name="Latrasse D."/>
            <person name="Zouine M."/>
            <person name="Zahm M."/>
            <person name="Kreplak J."/>
            <person name="Mayjonade B."/>
            <person name="Satge C."/>
            <person name="Perez M."/>
            <person name="Cauet S."/>
            <person name="Marande W."/>
            <person name="Chantry-Darmon C."/>
            <person name="Lopez-Roques C."/>
            <person name="Bouchez O."/>
            <person name="Berard A."/>
            <person name="Debelle F."/>
            <person name="Munos S."/>
            <person name="Bendahmane A."/>
            <person name="Berges H."/>
            <person name="Niebel A."/>
            <person name="Buitink J."/>
            <person name="Frugier F."/>
            <person name="Benhamed M."/>
            <person name="Crespi M."/>
            <person name="Gouzy J."/>
            <person name="Gamas P."/>
        </authorList>
    </citation>
    <scope>NUCLEOTIDE SEQUENCE [LARGE SCALE GENOMIC DNA]</scope>
    <source>
        <strain evidence="2">cv. Jemalong A17</strain>
    </source>
</reference>
<dbReference type="Gramene" id="rna29578">
    <property type="protein sequence ID" value="RHN54517.1"/>
    <property type="gene ID" value="gene29578"/>
</dbReference>
<proteinExistence type="predicted"/>
<comment type="caution">
    <text evidence="1">The sequence shown here is derived from an EMBL/GenBank/DDBJ whole genome shotgun (WGS) entry which is preliminary data.</text>
</comment>
<dbReference type="EMBL" id="PSQE01000005">
    <property type="protein sequence ID" value="RHN54517.1"/>
    <property type="molecule type" value="Genomic_DNA"/>
</dbReference>
<dbReference type="Proteomes" id="UP000265566">
    <property type="component" value="Chromosome 5"/>
</dbReference>
<evidence type="ECO:0000313" key="2">
    <source>
        <dbReference type="Proteomes" id="UP000265566"/>
    </source>
</evidence>
<gene>
    <name evidence="1" type="ORF">MtrunA17_Chr5g0407801</name>
</gene>
<name>A0A396HUZ1_MEDTR</name>
<dbReference type="AlphaFoldDB" id="A0A396HUZ1"/>